<comment type="caution">
    <text evidence="3">The sequence shown here is derived from an EMBL/GenBank/DDBJ whole genome shotgun (WGS) entry which is preliminary data.</text>
</comment>
<proteinExistence type="inferred from homology"/>
<dbReference type="InterPro" id="IPR006683">
    <property type="entry name" value="Thioestr_dom"/>
</dbReference>
<evidence type="ECO:0000313" key="3">
    <source>
        <dbReference type="EMBL" id="KAG2602373.1"/>
    </source>
</evidence>
<accession>A0A8T0SZL9</accession>
<dbReference type="InterPro" id="IPR029069">
    <property type="entry name" value="HotDog_dom_sf"/>
</dbReference>
<dbReference type="EMBL" id="CM029045">
    <property type="protein sequence ID" value="KAG2602373.1"/>
    <property type="molecule type" value="Genomic_DNA"/>
</dbReference>
<dbReference type="CDD" id="cd03443">
    <property type="entry name" value="PaaI_thioesterase"/>
    <property type="match status" value="1"/>
</dbReference>
<dbReference type="Gene3D" id="3.10.129.10">
    <property type="entry name" value="Hotdog Thioesterase"/>
    <property type="match status" value="1"/>
</dbReference>
<evidence type="ECO:0000259" key="2">
    <source>
        <dbReference type="Pfam" id="PF03061"/>
    </source>
</evidence>
<dbReference type="InterPro" id="IPR039298">
    <property type="entry name" value="ACOT13"/>
</dbReference>
<dbReference type="Proteomes" id="UP000823388">
    <property type="component" value="Chromosome 5K"/>
</dbReference>
<keyword evidence="4" id="KW-1185">Reference proteome</keyword>
<dbReference type="AlphaFoldDB" id="A0A8T0SZL9"/>
<feature type="domain" description="Thioesterase" evidence="2">
    <location>
        <begin position="72"/>
        <end position="112"/>
    </location>
</feature>
<protein>
    <recommendedName>
        <fullName evidence="2">Thioesterase domain-containing protein</fullName>
    </recommendedName>
</protein>
<evidence type="ECO:0000313" key="4">
    <source>
        <dbReference type="Proteomes" id="UP000823388"/>
    </source>
</evidence>
<dbReference type="SUPFAM" id="SSF54637">
    <property type="entry name" value="Thioesterase/thiol ester dehydrase-isomerase"/>
    <property type="match status" value="1"/>
</dbReference>
<sequence>MAKQLEDHRSNDGEVELGAMMTTEWKLEPGVASKLFDAFTVAGLCVDAIEPGRAMICSFTVPPRLTDASKRMHGGALASLVDLVGSAVFFAGGSPTTGVSLEITISYLTAARANVSRRDNELKIVHPYLDFIYQSKLFTRVVCSNNNACPVALWVQEEIEIDARVLGIGATAGCVTVEVRKKATGEVIAHGRHTKYLAVSSKL</sequence>
<organism evidence="3 4">
    <name type="scientific">Panicum virgatum</name>
    <name type="common">Blackwell switchgrass</name>
    <dbReference type="NCBI Taxonomy" id="38727"/>
    <lineage>
        <taxon>Eukaryota</taxon>
        <taxon>Viridiplantae</taxon>
        <taxon>Streptophyta</taxon>
        <taxon>Embryophyta</taxon>
        <taxon>Tracheophyta</taxon>
        <taxon>Spermatophyta</taxon>
        <taxon>Magnoliopsida</taxon>
        <taxon>Liliopsida</taxon>
        <taxon>Poales</taxon>
        <taxon>Poaceae</taxon>
        <taxon>PACMAD clade</taxon>
        <taxon>Panicoideae</taxon>
        <taxon>Panicodae</taxon>
        <taxon>Paniceae</taxon>
        <taxon>Panicinae</taxon>
        <taxon>Panicum</taxon>
        <taxon>Panicum sect. Hiantes</taxon>
    </lineage>
</organism>
<name>A0A8T0SZL9_PANVG</name>
<gene>
    <name evidence="3" type="ORF">PVAP13_5KG675700</name>
</gene>
<reference evidence="3" key="1">
    <citation type="submission" date="2020-05" db="EMBL/GenBank/DDBJ databases">
        <title>WGS assembly of Panicum virgatum.</title>
        <authorList>
            <person name="Lovell J.T."/>
            <person name="Jenkins J."/>
            <person name="Shu S."/>
            <person name="Juenger T.E."/>
            <person name="Schmutz J."/>
        </authorList>
    </citation>
    <scope>NUCLEOTIDE SEQUENCE</scope>
    <source>
        <strain evidence="3">AP13</strain>
    </source>
</reference>
<dbReference type="Pfam" id="PF03061">
    <property type="entry name" value="4HBT"/>
    <property type="match status" value="1"/>
</dbReference>
<dbReference type="PANTHER" id="PTHR21660">
    <property type="entry name" value="THIOESTERASE SUPERFAMILY MEMBER-RELATED"/>
    <property type="match status" value="1"/>
</dbReference>
<dbReference type="PANTHER" id="PTHR21660:SF35">
    <property type="entry name" value="THIOESTERASE DOMAIN-CONTAINING PROTEIN"/>
    <property type="match status" value="1"/>
</dbReference>
<evidence type="ECO:0000256" key="1">
    <source>
        <dbReference type="ARBA" id="ARBA00008324"/>
    </source>
</evidence>
<comment type="similarity">
    <text evidence="1">Belongs to the thioesterase PaaI family.</text>
</comment>
<dbReference type="GO" id="GO:0047617">
    <property type="term" value="F:fatty acyl-CoA hydrolase activity"/>
    <property type="evidence" value="ECO:0007669"/>
    <property type="project" value="InterPro"/>
</dbReference>